<proteinExistence type="predicted"/>
<reference evidence="1 2" key="1">
    <citation type="submission" date="2012-10" db="EMBL/GenBank/DDBJ databases">
        <title>Complete genome sequence of Moumouvirus goulette.</title>
        <authorList>
            <person name="Fournous G."/>
            <person name="Bougalmi M."/>
            <person name="Colson P."/>
        </authorList>
    </citation>
    <scope>NUCLEOTIDE SEQUENCE [LARGE SCALE GENOMIC DNA]</scope>
</reference>
<evidence type="ECO:0000313" key="1">
    <source>
        <dbReference type="EMBL" id="AGF84918.1"/>
    </source>
</evidence>
<keyword evidence="2" id="KW-1185">Reference proteome</keyword>
<dbReference type="Proteomes" id="UP000241071">
    <property type="component" value="Segment"/>
</dbReference>
<evidence type="ECO:0000313" key="2">
    <source>
        <dbReference type="Proteomes" id="UP000241071"/>
    </source>
</evidence>
<organism evidence="1 2">
    <name type="scientific">Moumouvirus goulette</name>
    <dbReference type="NCBI Taxonomy" id="1247379"/>
    <lineage>
        <taxon>Viruses</taxon>
        <taxon>Varidnaviria</taxon>
        <taxon>Bamfordvirae</taxon>
        <taxon>Nucleocytoviricota</taxon>
        <taxon>Megaviricetes</taxon>
        <taxon>Imitervirales</taxon>
        <taxon>Mimiviridae</taxon>
        <taxon>Megamimivirinae</taxon>
        <taxon>Moumouvirus</taxon>
        <taxon>Moumouvirus goulettemassiliense</taxon>
    </lineage>
</organism>
<sequence length="65" mass="7496">MKKIIKIMPEQFKIPLMSIYKLDELVNNQYLGNINLDKKSESLAIGTNNNNEIKSSLCESDTEYE</sequence>
<dbReference type="EMBL" id="KC008572">
    <property type="protein sequence ID" value="AGF84918.1"/>
    <property type="molecule type" value="Genomic_DNA"/>
</dbReference>
<protein>
    <submittedName>
        <fullName evidence="1">Uncharacterized protein</fullName>
    </submittedName>
</protein>
<gene>
    <name evidence="1" type="ORF">glt_00109</name>
</gene>
<accession>M1PG27</accession>
<name>M1PG27_9VIRU</name>